<accession>A0A6N3DTM8</accession>
<sequence length="40" mass="4661">MVKEQQETDCGSGILPYTRFLQKEPSSFRVHNKRMSYGVL</sequence>
<dbReference type="AlphaFoldDB" id="A0A6N3DTM8"/>
<proteinExistence type="predicted"/>
<reference evidence="1" key="1">
    <citation type="submission" date="2019-11" db="EMBL/GenBank/DDBJ databases">
        <authorList>
            <person name="Feng L."/>
        </authorList>
    </citation>
    <scope>NUCLEOTIDE SEQUENCE</scope>
    <source>
        <strain evidence="1">PclaraLFYP37</strain>
    </source>
</reference>
<gene>
    <name evidence="1" type="ORF">PCLFYP37_02495</name>
</gene>
<dbReference type="EMBL" id="CACRUT010000015">
    <property type="protein sequence ID" value="VYU31682.1"/>
    <property type="molecule type" value="Genomic_DNA"/>
</dbReference>
<name>A0A6N3DTM8_9BACT</name>
<evidence type="ECO:0000313" key="1">
    <source>
        <dbReference type="EMBL" id="VYU31682.1"/>
    </source>
</evidence>
<organism evidence="1">
    <name type="scientific">Paraprevotella clara</name>
    <dbReference type="NCBI Taxonomy" id="454154"/>
    <lineage>
        <taxon>Bacteria</taxon>
        <taxon>Pseudomonadati</taxon>
        <taxon>Bacteroidota</taxon>
        <taxon>Bacteroidia</taxon>
        <taxon>Bacteroidales</taxon>
        <taxon>Prevotellaceae</taxon>
        <taxon>Paraprevotella</taxon>
    </lineage>
</organism>
<protein>
    <submittedName>
        <fullName evidence="1">Uncharacterized protein</fullName>
    </submittedName>
</protein>